<feature type="region of interest" description="Disordered" evidence="6">
    <location>
        <begin position="1"/>
        <end position="40"/>
    </location>
</feature>
<evidence type="ECO:0000256" key="2">
    <source>
        <dbReference type="ARBA" id="ARBA00022450"/>
    </source>
</evidence>
<dbReference type="GO" id="GO:0017000">
    <property type="term" value="P:antibiotic biosynthetic process"/>
    <property type="evidence" value="ECO:0007669"/>
    <property type="project" value="UniProtKB-KW"/>
</dbReference>
<dbReference type="InterPro" id="IPR020802">
    <property type="entry name" value="TesA-like"/>
</dbReference>
<dbReference type="PROSITE" id="PS00455">
    <property type="entry name" value="AMP_BINDING"/>
    <property type="match status" value="5"/>
</dbReference>
<dbReference type="PROSITE" id="PS00012">
    <property type="entry name" value="PHOSPHOPANTETHEINE"/>
    <property type="match status" value="4"/>
</dbReference>
<dbReference type="PROSITE" id="PS50075">
    <property type="entry name" value="CARRIER"/>
    <property type="match status" value="5"/>
</dbReference>
<dbReference type="NCBIfam" id="NF003417">
    <property type="entry name" value="PRK04813.1"/>
    <property type="match status" value="5"/>
</dbReference>
<dbReference type="SUPFAM" id="SSF53474">
    <property type="entry name" value="alpha/beta-Hydrolases"/>
    <property type="match status" value="1"/>
</dbReference>
<dbReference type="InterPro" id="IPR025110">
    <property type="entry name" value="AMP-bd_C"/>
</dbReference>
<dbReference type="SMART" id="SM00824">
    <property type="entry name" value="PKS_TE"/>
    <property type="match status" value="1"/>
</dbReference>
<keyword evidence="9" id="KW-1185">Reference proteome</keyword>
<evidence type="ECO:0000313" key="9">
    <source>
        <dbReference type="Proteomes" id="UP000432464"/>
    </source>
</evidence>
<dbReference type="CDD" id="cd05930">
    <property type="entry name" value="A_NRPS"/>
    <property type="match status" value="3"/>
</dbReference>
<dbReference type="Proteomes" id="UP000432464">
    <property type="component" value="Unassembled WGS sequence"/>
</dbReference>
<dbReference type="Gene3D" id="3.40.50.1820">
    <property type="entry name" value="alpha/beta hydrolase"/>
    <property type="match status" value="2"/>
</dbReference>
<protein>
    <submittedName>
        <fullName evidence="8">Amino acid adenylation domain-containing protein</fullName>
    </submittedName>
</protein>
<feature type="domain" description="Carrier" evidence="7">
    <location>
        <begin position="4684"/>
        <end position="4760"/>
    </location>
</feature>
<reference evidence="8 9" key="1">
    <citation type="submission" date="2019-11" db="EMBL/GenBank/DDBJ databases">
        <title>Nocardia sp. nov. CT2-14 isolated from soil.</title>
        <authorList>
            <person name="Kanchanasin P."/>
            <person name="Tanasupawat S."/>
            <person name="Yuki M."/>
            <person name="Kudo T."/>
        </authorList>
    </citation>
    <scope>NUCLEOTIDE SEQUENCE [LARGE SCALE GENOMIC DNA]</scope>
    <source>
        <strain evidence="8 9">CT2-14</strain>
    </source>
</reference>
<evidence type="ECO:0000313" key="8">
    <source>
        <dbReference type="EMBL" id="MTE17476.1"/>
    </source>
</evidence>
<feature type="domain" description="Carrier" evidence="7">
    <location>
        <begin position="2542"/>
        <end position="2616"/>
    </location>
</feature>
<feature type="domain" description="Carrier" evidence="7">
    <location>
        <begin position="5730"/>
        <end position="5805"/>
    </location>
</feature>
<dbReference type="GO" id="GO:0008610">
    <property type="term" value="P:lipid biosynthetic process"/>
    <property type="evidence" value="ECO:0007669"/>
    <property type="project" value="UniProtKB-ARBA"/>
</dbReference>
<dbReference type="InterPro" id="IPR023213">
    <property type="entry name" value="CAT-like_dom_sf"/>
</dbReference>
<feature type="domain" description="Carrier" evidence="7">
    <location>
        <begin position="998"/>
        <end position="1072"/>
    </location>
</feature>
<dbReference type="Gene3D" id="3.30.559.30">
    <property type="entry name" value="Nonribosomal peptide synthetase, condensation domain"/>
    <property type="match status" value="6"/>
</dbReference>
<dbReference type="GO" id="GO:0005737">
    <property type="term" value="C:cytoplasm"/>
    <property type="evidence" value="ECO:0007669"/>
    <property type="project" value="TreeGrafter"/>
</dbReference>
<dbReference type="SUPFAM" id="SSF56801">
    <property type="entry name" value="Acetyl-CoA synthetase-like"/>
    <property type="match status" value="5"/>
</dbReference>
<dbReference type="Pfam" id="PF00501">
    <property type="entry name" value="AMP-binding"/>
    <property type="match status" value="5"/>
</dbReference>
<dbReference type="GO" id="GO:0003824">
    <property type="term" value="F:catalytic activity"/>
    <property type="evidence" value="ECO:0007669"/>
    <property type="project" value="InterPro"/>
</dbReference>
<dbReference type="InterPro" id="IPR042099">
    <property type="entry name" value="ANL_N_sf"/>
</dbReference>
<dbReference type="InterPro" id="IPR045851">
    <property type="entry name" value="AMP-bd_C_sf"/>
</dbReference>
<dbReference type="Pfam" id="PF00550">
    <property type="entry name" value="PP-binding"/>
    <property type="match status" value="5"/>
</dbReference>
<gene>
    <name evidence="8" type="ORF">GLP40_32670</name>
</gene>
<keyword evidence="2" id="KW-0596">Phosphopantetheine</keyword>
<dbReference type="FunFam" id="2.30.38.10:FF:000001">
    <property type="entry name" value="Non-ribosomal peptide synthetase PvdI"/>
    <property type="match status" value="2"/>
</dbReference>
<dbReference type="SMART" id="SM00823">
    <property type="entry name" value="PKS_PP"/>
    <property type="match status" value="5"/>
</dbReference>
<sequence length="6074" mass="652332">MGQSKSGIDSNPDRSTSVQTGTFRSSGSPHSGNGSDARSSKVSSVDIFPLTAAQRGIWFAQHLAGSSPISVAQYVEIVGELDAELLAEACRTAGREFGSGHLRLIEVDGEPCQFVDEEHGSQASVMDLRRHIDPVATAHEIMVQDYSAPLDLLNDNLMTSIVFQVGEDHFLWYQRAHHIALDGFAAVTMVHRVTELYNAWVKSEEAAPCAAQDLREVVEQDLEYRSSARFDNDRRYWLEHLAGAPPVVSLADRVGKPTIHPALVSTELPDATAHLLESVALEHGSSVTPIIVAAFAAYLARMTGSDEVLLSLPVSGRHSAMLRRSGGMVANVVPLRIQVAGRGVGELIAAVKSELTSALRRQRYRQEDIFHDMGIARDETASFGPAVNLMMIENEVVLGNTTGRLNVLTSGPTSDLFVNIYPGAGRDSTHIDFQGNPNAYSHEELAGHHRRFRMFLHEFLAGGPECSVSRLPLLEGQERSALLPVRGPGGVETRLLPEILTESARRNSSGCAIVSADRTMTYGELDTRSSRLARHLIALGCGPDTAVAIMLPRSVESVVATWAVAKSGAAFVQLAPEYPSKRIEHMVADSGAAVAITNGALRGRLPLAMHPVVLDDPATLDEYDAAGEPISDDDRIHPLRPSNVAYITYTSGSTGTPKGVQVTHTGLANLVADRAATYGIDTTSRVSYALSPSFDASLEQFLTCFAYGSTLVIVPPEVTGGESLTQLLADEHVTHLTLTPTMLATVDPRPLTDLQVVVVGGDVCPPHLVERWTPSVSMYNEYGPTESTVTAVGAILRPGHTHTVGDPIRGVSAMVLDRTLQPVPKGTAGELYLAGPGLARGYSHLFVETAARFVADPYGDTGTRMYRTGDVARWTGDDSETTLELLGRSDFQVKIRGYRIEPGEIDSVLTTHQDVDLCVTVPVQNNVGTTVLASYVVPVSGRRVDPVEVQRFARDSLPPHMVPAVILPLDSLPVNAFGKLDRSALPKPEFGTAPVGRAPATAREKVVARLFTEVLGVPRVGAEDSFFALGGDSILSIRLVARAKAEGLSFSTQDVFVHKTVAGLAATATEAGDTPGLAELPGGGIGPMPLSPIMHAMLDRGHYNRFAQAALVQLPEGADRAGLVRVLRSLLDRHDMLRAALRAGDSVDRYVEVLDREAVDPEAVLVDVRIDRRDAAEVDRHLHEAADRLDPDNGVLVQAVWIRDRNASGPDLMWLVIHHLAVDAVSWRIILTDLAQAWSQVCDGGEPHLGPVTTSFRRWVHGLVEQTPGRRSAELDLWKDVLARGDQLLGSRRLVPARDIGATAGRVHQRIPAAVAEAVLTTIPDRFHCGANDPLLAALVLALGEWRRRRGTAVTAGELISLEGHGREERAVPGADLSTTVGWFTTRFPVRIEWETIDLDDALAGGKSAGLAIKQVKEQLRAVPGNGIGYQMLRHLDPQGSAELADLPEPQISFNYLGRVGFGERSGPWAPTTEFTALTATSDPEMVLPAVLDINAIAEEGRDGLELDATWEFASQVLSGEEVDELAALWARALGALADHVRSETAYSFTPSDFPLTAVSQDDIDHWLREYPSMTDVWPLTALQSGLLFHTIYDRDGDDGYIVQAALTFAGQVDGERMRRAAQVLIDRHDSLRTAFVESDDGPRQIVLRDTRVDWDESSVTDITDAGLRTEALRRLATAAAAPFDPARPPLVRFHLVRTGVDMYQLLVTNHHLVLDGWSMPVLIHELLSLYVSDCDTAEIAPPGSYREYLQWLRAQDRGAAIAAWREMLAGIDSPTRVTSGPGRTVTAHADEVGLHLDAATTAAILDLGRSHGVTANTALHVAWALLVAVLTGRSDVVFGNTVSNRPPQIPDVERMVGLLVNTLPVRVRLEPDETVGDLLVRVQSEQAAMLDHQHIGLAELQRAAGITDMFDTATVLESYPLDRELLARDLSDAGLRFVEIDAHDATPYPLSLQVTPPRSSRDGRDTDEPGTYTVTLKFATDRFDSDDARTLLERFELLITQIVSDPTRKVAAISSCWDSERAELLSVGGEQPAAELMLRDILSGTARRYPDAVAVRCGDTTLTYRELERRADRFARLLVGHGARAESIVALALPRSAELVMAIWAVAKTGAAFLPLDPGNPAARIGELLSDSRTSLGVTTNAVAPQLPDTVDWLILDDSASDAHEGLPGPSGRPSEADGLSADNAAYVIYTSGSTGKPKAVHVSHRGLADLVTAHVDAFGLGTDSVVLQVASPGFDACLSELLLAHGSGACLVVAPPEVYGGIDLEELLRSQQVSHAIITPSVLNTMDPSRIPSLTSLAVVGEAVGPDTVNRWAPGRRLMNHYGPTECTIWATGSDALAPGEPVTMGRPIRGASAMVLDTWLRPVPVGVAGELYIGGPGLARGYIDRPGVTASRFVADPRSTRGERIYRTGDSVRWVRGRSGLALEYLGRCDQQVKIHGLRIEPGEIDAHVAQHPDVASVATVAVEGPAGEPVLVSYVVSAPGAAVDVAAIERDLEGTLPRYMNPAAIVRIDEMPRTPTGKIDRKALQQRVFDADAAGGRPPSTHTEQVVARLFADVLHLDTVSADSNFFMLGGDSIVSMRLVALARSAGLTFTPRDVFEGKTVAALAAMAGSDAAPVTIEEPPRLPKADRAYRASDFPLVALTQQDIEQIERQYRGLSDIWPLSPMQSGVHFHSTFDPDAVDNYTVQTMVEFSGAVDGERLRRAAQAVVDRHDILRAAFVETSAGPCQIVLEHAEIDFREIDLAGGGDAESTIDPESIAAADAAAGFDLSAPPLLRLTLIRLGAGSFRLLVTNHHVILDGWSMPLLMRELLDYYGSPAHIDSAGPAPSYRDYLAWLGRQDSTASKAAWAQAFSDVDAPTRVSRDADAAGSVSAAEVGAELTADRFGELRRVAAEAAVTINTAVAAAWALNLRVLTGETDVIFGSSVSGRPPELPLVDQTLGMFLNTIPVRVPLEPTMTLRELLIDVQARHARMLEHHHIGLPEIHRSVGLPELFDTAITFQSFPVDRAALQQLVDSAGLRVNELSGVDATPYPLSLIVEPRQSERGEAQGLRITLRFHEREFDTVSARRILDRFVELLCRIGANADMRLVELPLDEQPGPSWPVSTADPTIPDTLDRILAASAATGPDAIAVRCGTAAMTYRQLDERSARLARVLLRHGARRDQVVASVLPRSLAATVALWAVAKTGAAFLPIDPTLPSERIEFLLSDSGTLLGLTDTSARKQLPDAVDWLILDEEQTLDAVESAPAIPITDAERGGPIRRDQVAYVSYTSGSTGTPKGVLVSHRGLADIIAAQRRIFGVDPMSVVLQVASPSFDASVFELLMAHGSGGRLVVSPAEVYAGPELADLIAREHISHAVVTPSALATVPCDGLDGLRVLATAGEPVGLELVDRWAPQRTMVNLYGPSESTIWATASDALVPGAAITIGRPVGPVAAVVLDTWLRPVPHGVAGELYLFGAGLADGYVARMGLTAARFVACPFGEPGQRMYRTGDVVRRSADGEMEFLGRNDFQVKVRGTRIELGEIDAVLGARANVAYAVTVPRSDDGRPVLLVSYVVPAAGAEVSGAELRAALAEALPRIMVPAAVIVLDEVPLTANGKLDRERLPEPVAVAREYRAPAPGVEELVARAFEQVLEVDRVGVDDDFFALGGDSLSASLVVGRIGAALNVRVPVRSVFEAPTVGELAARAGSLSGGDRLPLLPGVHPDPVPLSLAQQRMWFLNRFEPDSAAYNIPVMLRLSGQLDTEALAAALADVVARHEVLRTIYPEISGEPRQVVLDEPAVPVEPLRVPADSVPDVVGEFVRRGFDVTAQVPMRVGLFELGVERDSGTGEFLLVLVVHHIAGDGQSMGPLARDVMVAYAARLAGHAPEWEPLAVQYADFAWWQRQMLGAADDPASVMSAQLEFWRSTLAGAPDRLELPTDRPRPAVASLSGGRVPVEIGAKLHERLLTLARSRGSSLFMVMHAALATVLGRLSGSDDVVIGTPVAGRSEPGLDDLVGMFVNTLALRTRVDTGEPFAELLMRTRETDLLAFEHADVPFERVVEELNPERSVARHPLFQVALAFQNLSTVDVALPDVRVARADVDTGASQFDLQMVLSESTGNAGVAQGISGMMSYARDLFDEATAAGIVRRLVRVLEAVADDPAVVVGDIDWLDPDERSALTSRVGARTSAAPEPSGLLPEVFASAVRDNGDGIAVISGDATLSYAQLDERSSRLARLLIRYGAGPETPVLVAAARSMEFVVAWWAVVKSGAAFVPVDPGYPEGRIAQMVSDSHATLGVTVSSVCAEMPDSVDWIVLDDAAVAARIDELASGPVGDDERLRPLRATNVAYVVFTSGSTGVPKGVAITHTGIADFVSSLRAGLDLRQTSRVLHFASPSFDAAVMENLMAVSRAGALVVAPTEIYGGAELAELLRVQRVTHAFMTPAALASVEPAGLDHLQMVMSGGDEVSADLVNRWAGTDIAGARKFRELYGPTEATMLATATGELRPGDRPTIGVPLQGVQALVLDARLQPVPVGVAGELYLAGPALARGYLDKAAASAARFVAHPFGEPGRRMYRTGDLVRWNADGDLEFLGRNDFQVKIRGFRVELGEIDAVLSARAEVAYAVTMPWRTGTGPAQLVSYAVPETGVSLSGEELRAALAEVLPSYLVPTAVMILDAIPLSPNGKLDRSALPAPVVQARRFRAPASPVEEIVAGVFADVLDIDGPVGADDDFFELGGNSLVATRVAARIGAALDATVPVSMIFEAPTVARLAARAESQADTGRVALTAQPRPQRIPLSYAQQRMWFLNRLEPGSAAYSIPIVLRLSGQLNLDALRAAIADVLNRHEVLRTVYPYAEGEPSQVILPAAEAIAPITITSVTETELAESLSAFISTAFDVTVEAPVRVRLFELGQHEWVLAVVAHHISCDGSSLVPLARDMMTAYAAHLQGEIPSLPLLPVQYADYAIWERTVLGTEDDPESLLRAQIDYWTLELAELPVLLELPTDRPRPPMQTYAGASVPITVDADLHAGLQQVARAHNTTLFMVFHAALAATLARLAGMDDIAIGTPYAGRGEPELDDLVGMFVNTLVLRTRLTPQMTFNQLLEHVRGTDLAAFGHADVPFERLVEELNPVRSHAHHPLFQVMLAFQNVAKAQFELPGLSVSAVAADTDTALFDLLITVSDSYDSTGAPAGISGAVTYASDLFDATTVTTIVDRLLRLLGALVTDSAQLVYEVDLLGADEREAVLTQWNSTDRRLPPGETLASVFAHSVRVHADRPAVTFGEQSLSYAEFASRVNRLARWLICQGVGPESLVALRMRRSLDQVTAMYAVHAAGGGYVPVDPDLPADRIAYMLSIAAPVLELSSLDGLELSEFDDAPVTDADRLAPLRPHNLAYVLFTSGSTGRPKGVAVSHCSVVNQLRWHSETYALTSNDVVLLKSPATFDMSVWELFTTLAMGARLVIARADGHTDLAYLAETIATQRVTITALVPSMLAVFADTVPAESLESVRTLLVGGEAFGPEVAAEVRRTMPEVELHNMYGPTEFTVCATAHQVTEADTGSMPIGSPVWNARAYVLDNRLHPTPPGVAGELYLAGAQLARGYQSRPGLTAERFVPDPYGDGRRLYRTGDLVRWRHTGELEYLGRTDFQVKLRGLRIELGEIEAVLAEYPSVARAIAVVRTTGAVDHLVGYLVPAAGATVDTAAVLEHAATRLPDYMVPTTVMVLDAVPLTASGKLDRTRLPEPVLTVGEFREPSSWLEEEVARTFEAVLGVDRVGADDDFYALGGNSLKSVRVVSELRKELDYEVPISWMLSDPCPADLAKRIESGMRSGATVDRTDVGFDVLLPIRTSGERPPLFCIHPALGLSWCYRTFDRYLCDDRPIYGIQAPQIGGEVPGPTSIEEMAERYFDEIRAVQPHGPYHLLGWSLGGVIAHAVAVEMRAAGEQVELLALLDAEVGGVDASTLSAVTAGELISNLGPVMGVDFVNPDATAEEAADLIEQHLGGGLGIDAARIERLTDAYNLAIRAAGAWRPPVLDSDMLYFTATRERRSDALGHEGWAQVVRGQISTFDIDATHLAMTEPSAVAQIARILNARLDQ</sequence>
<organism evidence="8 9">
    <name type="scientific">Nocardia aurantiaca</name>
    <dbReference type="NCBI Taxonomy" id="2675850"/>
    <lineage>
        <taxon>Bacteria</taxon>
        <taxon>Bacillati</taxon>
        <taxon>Actinomycetota</taxon>
        <taxon>Actinomycetes</taxon>
        <taxon>Mycobacteriales</taxon>
        <taxon>Nocardiaceae</taxon>
        <taxon>Nocardia</taxon>
    </lineage>
</organism>
<dbReference type="Gene3D" id="3.40.50.12780">
    <property type="entry name" value="N-terminal domain of ligase-like"/>
    <property type="match status" value="1"/>
</dbReference>
<dbReference type="InterPro" id="IPR010060">
    <property type="entry name" value="NRPS_synth"/>
</dbReference>
<dbReference type="UniPathway" id="UPA00011"/>
<dbReference type="Pfam" id="PF00668">
    <property type="entry name" value="Condensation"/>
    <property type="match status" value="6"/>
</dbReference>
<proteinExistence type="predicted"/>
<evidence type="ECO:0000256" key="6">
    <source>
        <dbReference type="SAM" id="MobiDB-lite"/>
    </source>
</evidence>
<dbReference type="GO" id="GO:0043041">
    <property type="term" value="P:amino acid activation for nonribosomal peptide biosynthetic process"/>
    <property type="evidence" value="ECO:0007669"/>
    <property type="project" value="TreeGrafter"/>
</dbReference>
<dbReference type="Gene3D" id="1.10.1200.10">
    <property type="entry name" value="ACP-like"/>
    <property type="match status" value="3"/>
</dbReference>
<dbReference type="FunFam" id="3.40.50.12780:FF:000012">
    <property type="entry name" value="Non-ribosomal peptide synthetase"/>
    <property type="match status" value="1"/>
</dbReference>
<dbReference type="EMBL" id="WMBB01000027">
    <property type="protein sequence ID" value="MTE17476.1"/>
    <property type="molecule type" value="Genomic_DNA"/>
</dbReference>
<evidence type="ECO:0000256" key="3">
    <source>
        <dbReference type="ARBA" id="ARBA00022553"/>
    </source>
</evidence>
<accession>A0A6I3LBI7</accession>
<dbReference type="Gene3D" id="2.30.38.10">
    <property type="entry name" value="Luciferase, Domain 3"/>
    <property type="match status" value="4"/>
</dbReference>
<dbReference type="Gene3D" id="3.40.50.980">
    <property type="match status" value="8"/>
</dbReference>
<dbReference type="CDD" id="cd19540">
    <property type="entry name" value="LCL_NRPS-like"/>
    <property type="match status" value="2"/>
</dbReference>
<dbReference type="CDD" id="cd19543">
    <property type="entry name" value="DCL_NRPS"/>
    <property type="match status" value="1"/>
</dbReference>
<dbReference type="InterPro" id="IPR001031">
    <property type="entry name" value="Thioesterase"/>
</dbReference>
<dbReference type="Gene3D" id="3.30.300.30">
    <property type="match status" value="5"/>
</dbReference>
<dbReference type="InterPro" id="IPR036736">
    <property type="entry name" value="ACP-like_sf"/>
</dbReference>
<dbReference type="InterPro" id="IPR006162">
    <property type="entry name" value="Ppantetheine_attach_site"/>
</dbReference>
<evidence type="ECO:0000256" key="5">
    <source>
        <dbReference type="ARBA" id="ARBA00023194"/>
    </source>
</evidence>
<dbReference type="Pfam" id="PF00975">
    <property type="entry name" value="Thioesterase"/>
    <property type="match status" value="1"/>
</dbReference>
<keyword evidence="4" id="KW-0677">Repeat</keyword>
<dbReference type="NCBIfam" id="TIGR01733">
    <property type="entry name" value="AA-adenyl-dom"/>
    <property type="match status" value="5"/>
</dbReference>
<dbReference type="FunFam" id="1.10.1200.10:FF:000005">
    <property type="entry name" value="Nonribosomal peptide synthetase 1"/>
    <property type="match status" value="1"/>
</dbReference>
<dbReference type="RefSeq" id="WP_154791892.1">
    <property type="nucleotide sequence ID" value="NZ_WMBB01000027.1"/>
</dbReference>
<dbReference type="InterPro" id="IPR009081">
    <property type="entry name" value="PP-bd_ACP"/>
</dbReference>
<dbReference type="InterPro" id="IPR000873">
    <property type="entry name" value="AMP-dep_synth/lig_dom"/>
</dbReference>
<dbReference type="SUPFAM" id="SSF52777">
    <property type="entry name" value="CoA-dependent acyltransferases"/>
    <property type="match status" value="12"/>
</dbReference>
<dbReference type="InterPro" id="IPR020845">
    <property type="entry name" value="AMP-binding_CS"/>
</dbReference>
<dbReference type="PANTHER" id="PTHR45527:SF1">
    <property type="entry name" value="FATTY ACID SYNTHASE"/>
    <property type="match status" value="1"/>
</dbReference>
<keyword evidence="3" id="KW-0597">Phosphoprotein</keyword>
<evidence type="ECO:0000256" key="1">
    <source>
        <dbReference type="ARBA" id="ARBA00001957"/>
    </source>
</evidence>
<dbReference type="NCBIfam" id="TIGR01720">
    <property type="entry name" value="NRPS-para261"/>
    <property type="match status" value="1"/>
</dbReference>
<dbReference type="InterPro" id="IPR029058">
    <property type="entry name" value="AB_hydrolase_fold"/>
</dbReference>
<comment type="cofactor">
    <cofactor evidence="1">
        <name>pantetheine 4'-phosphate</name>
        <dbReference type="ChEBI" id="CHEBI:47942"/>
    </cofactor>
</comment>
<dbReference type="Gene3D" id="3.30.559.10">
    <property type="entry name" value="Chloramphenicol acetyltransferase-like domain"/>
    <property type="match status" value="6"/>
</dbReference>
<dbReference type="GO" id="GO:0044550">
    <property type="term" value="P:secondary metabolite biosynthetic process"/>
    <property type="evidence" value="ECO:0007669"/>
    <property type="project" value="TreeGrafter"/>
</dbReference>
<dbReference type="SUPFAM" id="SSF47336">
    <property type="entry name" value="ACP-like"/>
    <property type="match status" value="5"/>
</dbReference>
<dbReference type="PANTHER" id="PTHR45527">
    <property type="entry name" value="NONRIBOSOMAL PEPTIDE SYNTHETASE"/>
    <property type="match status" value="1"/>
</dbReference>
<comment type="caution">
    <text evidence="8">The sequence shown here is derived from an EMBL/GenBank/DDBJ whole genome shotgun (WGS) entry which is preliminary data.</text>
</comment>
<feature type="domain" description="Carrier" evidence="7">
    <location>
        <begin position="3617"/>
        <end position="3692"/>
    </location>
</feature>
<keyword evidence="5" id="KW-0045">Antibiotic biosynthesis</keyword>
<dbReference type="InterPro" id="IPR001242">
    <property type="entry name" value="Condensation_dom"/>
</dbReference>
<evidence type="ECO:0000259" key="7">
    <source>
        <dbReference type="PROSITE" id="PS50075"/>
    </source>
</evidence>
<evidence type="ECO:0000256" key="4">
    <source>
        <dbReference type="ARBA" id="ARBA00022737"/>
    </source>
</evidence>
<name>A0A6I3LBI7_9NOCA</name>
<dbReference type="InterPro" id="IPR010071">
    <property type="entry name" value="AA_adenyl_dom"/>
</dbReference>
<dbReference type="InterPro" id="IPR020806">
    <property type="entry name" value="PKS_PP-bd"/>
</dbReference>
<dbReference type="GO" id="GO:0031177">
    <property type="term" value="F:phosphopantetheine binding"/>
    <property type="evidence" value="ECO:0007669"/>
    <property type="project" value="InterPro"/>
</dbReference>
<dbReference type="Pfam" id="PF13193">
    <property type="entry name" value="AMP-binding_C"/>
    <property type="match status" value="4"/>
</dbReference>
<feature type="region of interest" description="Disordered" evidence="6">
    <location>
        <begin position="1951"/>
        <end position="1971"/>
    </location>
</feature>